<dbReference type="STRING" id="545696.HOLDEFILI_00712"/>
<dbReference type="EMBL" id="ACCF01000046">
    <property type="protein sequence ID" value="EEF69161.1"/>
    <property type="molecule type" value="Genomic_DNA"/>
</dbReference>
<accession>B9Y4I1</accession>
<gene>
    <name evidence="2" type="ORF">HOLDEFILI_00712</name>
</gene>
<keyword evidence="1" id="KW-0812">Transmembrane</keyword>
<keyword evidence="1" id="KW-1133">Transmembrane helix</keyword>
<evidence type="ECO:0000256" key="1">
    <source>
        <dbReference type="SAM" id="Phobius"/>
    </source>
</evidence>
<keyword evidence="1" id="KW-0472">Membrane</keyword>
<comment type="caution">
    <text evidence="2">The sequence shown here is derived from an EMBL/GenBank/DDBJ whole genome shotgun (WGS) entry which is preliminary data.</text>
</comment>
<dbReference type="AlphaFoldDB" id="B9Y4I1"/>
<feature type="transmembrane region" description="Helical" evidence="1">
    <location>
        <begin position="12"/>
        <end position="33"/>
    </location>
</feature>
<protein>
    <submittedName>
        <fullName evidence="2">Uncharacterized protein</fullName>
    </submittedName>
</protein>
<dbReference type="HOGENOM" id="CLU_3153661_0_0_9"/>
<proteinExistence type="predicted"/>
<dbReference type="Proteomes" id="UP000005950">
    <property type="component" value="Unassembled WGS sequence"/>
</dbReference>
<reference evidence="2 3" key="1">
    <citation type="submission" date="2008-12" db="EMBL/GenBank/DDBJ databases">
        <authorList>
            <person name="Fulton L."/>
            <person name="Clifton S."/>
            <person name="Fulton B."/>
            <person name="Xu J."/>
            <person name="Minx P."/>
            <person name="Pepin K.H."/>
            <person name="Johnson M."/>
            <person name="Bhonagiri V."/>
            <person name="Nash W.E."/>
            <person name="Mardis E.R."/>
            <person name="Wilson R.K."/>
        </authorList>
    </citation>
    <scope>NUCLEOTIDE SEQUENCE [LARGE SCALE GENOMIC DNA]</scope>
    <source>
        <strain evidence="2 3">DSM 12042</strain>
    </source>
</reference>
<organism evidence="2 3">
    <name type="scientific">Holdemania filiformis DSM 12042</name>
    <dbReference type="NCBI Taxonomy" id="545696"/>
    <lineage>
        <taxon>Bacteria</taxon>
        <taxon>Bacillati</taxon>
        <taxon>Bacillota</taxon>
        <taxon>Erysipelotrichia</taxon>
        <taxon>Erysipelotrichales</taxon>
        <taxon>Erysipelotrichaceae</taxon>
        <taxon>Holdemania</taxon>
    </lineage>
</organism>
<evidence type="ECO:0000313" key="2">
    <source>
        <dbReference type="EMBL" id="EEF69161.1"/>
    </source>
</evidence>
<evidence type="ECO:0000313" key="3">
    <source>
        <dbReference type="Proteomes" id="UP000005950"/>
    </source>
</evidence>
<name>B9Y4I1_9FIRM</name>
<reference evidence="2 3" key="2">
    <citation type="submission" date="2009-02" db="EMBL/GenBank/DDBJ databases">
        <title>Draft genome sequence of Holdemania filiformis DSM 12042.</title>
        <authorList>
            <person name="Sudarsanam P."/>
            <person name="Ley R."/>
            <person name="Guruge J."/>
            <person name="Turnbaugh P.J."/>
            <person name="Mahowald M."/>
            <person name="Liep D."/>
            <person name="Gordon J."/>
        </authorList>
    </citation>
    <scope>NUCLEOTIDE SEQUENCE [LARGE SCALE GENOMIC DNA]</scope>
    <source>
        <strain evidence="2 3">DSM 12042</strain>
    </source>
</reference>
<sequence length="48" mass="5713">MYNHSTIFLYLYYFLFLFIARFALFPSCFAFLFKKSSTLNSAQKKVSP</sequence>